<sequence>MTGTKADREARVDRLLIAPLAGLPRRRGVSAEAHEKMLHRLRDRLGALIDVAVGATFDWSGAMSSVKAEIHGIAAALSSIGGGMIDNAAKFVELNARKAGKSKAEAVRARKEYEIELQAGAESMGGSWYDRWLAGVKKQVALKGLDIDDQLAALDAAESASKRGGRKKSRSGSSDREGEQAARNLERIQRDFLTEQELLAVQYQEKLDGLAAARDRELLTEQEYQALKLQAQADFNAKSASLDRQALQEKLAAWSGGLGDLAGLMNTGNRKLFKIGKMAAIAQAVVDGWSAATSAWDKGMKIGGPPVAAAFSAMSIARTGAMIASIKSTQFDGGGGAGGGGSAGSGSGAAAAAQQPLQVRMLGLSPDSIISGADLGTLLNRLNDEAGDRGYNLLTRG</sequence>
<feature type="region of interest" description="Disordered" evidence="1">
    <location>
        <begin position="158"/>
        <end position="181"/>
    </location>
</feature>
<dbReference type="OrthoDB" id="7778116at2"/>
<keyword evidence="3" id="KW-1185">Reference proteome</keyword>
<gene>
    <name evidence="2" type="ORF">IQ24_01423</name>
</gene>
<dbReference type="Proteomes" id="UP000316225">
    <property type="component" value="Unassembled WGS sequence"/>
</dbReference>
<accession>A0A562NRX2</accession>
<dbReference type="AlphaFoldDB" id="A0A562NRX2"/>
<dbReference type="EMBL" id="VLKU01000004">
    <property type="protein sequence ID" value="TWI34915.1"/>
    <property type="molecule type" value="Genomic_DNA"/>
</dbReference>
<dbReference type="RefSeq" id="WP_145397127.1">
    <property type="nucleotide sequence ID" value="NZ_VLKU01000004.1"/>
</dbReference>
<organism evidence="2 3">
    <name type="scientific">Paracoccus sulfuroxidans</name>
    <dbReference type="NCBI Taxonomy" id="384678"/>
    <lineage>
        <taxon>Bacteria</taxon>
        <taxon>Pseudomonadati</taxon>
        <taxon>Pseudomonadota</taxon>
        <taxon>Alphaproteobacteria</taxon>
        <taxon>Rhodobacterales</taxon>
        <taxon>Paracoccaceae</taxon>
        <taxon>Paracoccus</taxon>
    </lineage>
</organism>
<name>A0A562NRX2_9RHOB</name>
<comment type="caution">
    <text evidence="2">The sequence shown here is derived from an EMBL/GenBank/DDBJ whole genome shotgun (WGS) entry which is preliminary data.</text>
</comment>
<evidence type="ECO:0000313" key="2">
    <source>
        <dbReference type="EMBL" id="TWI34915.1"/>
    </source>
</evidence>
<evidence type="ECO:0000313" key="3">
    <source>
        <dbReference type="Proteomes" id="UP000316225"/>
    </source>
</evidence>
<proteinExistence type="predicted"/>
<protein>
    <submittedName>
        <fullName evidence="2">Uncharacterized protein</fullName>
    </submittedName>
</protein>
<evidence type="ECO:0000256" key="1">
    <source>
        <dbReference type="SAM" id="MobiDB-lite"/>
    </source>
</evidence>
<reference evidence="2 3" key="1">
    <citation type="journal article" date="2015" name="Stand. Genomic Sci.">
        <title>Genomic Encyclopedia of Bacterial and Archaeal Type Strains, Phase III: the genomes of soil and plant-associated and newly described type strains.</title>
        <authorList>
            <person name="Whitman W.B."/>
            <person name="Woyke T."/>
            <person name="Klenk H.P."/>
            <person name="Zhou Y."/>
            <person name="Lilburn T.G."/>
            <person name="Beck B.J."/>
            <person name="De Vos P."/>
            <person name="Vandamme P."/>
            <person name="Eisen J.A."/>
            <person name="Garrity G."/>
            <person name="Hugenholtz P."/>
            <person name="Kyrpides N.C."/>
        </authorList>
    </citation>
    <scope>NUCLEOTIDE SEQUENCE [LARGE SCALE GENOMIC DNA]</scope>
    <source>
        <strain evidence="2 3">CGMCC 1.5364</strain>
    </source>
</reference>